<dbReference type="SUPFAM" id="SSF54909">
    <property type="entry name" value="Dimeric alpha+beta barrel"/>
    <property type="match status" value="1"/>
</dbReference>
<dbReference type="InterPro" id="IPR005545">
    <property type="entry name" value="YCII"/>
</dbReference>
<dbReference type="AlphaFoldDB" id="A0A561UJ71"/>
<gene>
    <name evidence="3" type="ORF">FHX73_113243</name>
</gene>
<accession>A0A561UJ71</accession>
<sequence>MFVVTLTYTAPIETIDELLAEHVEWLERHYAAGTVLASGRRVPRTGGVLLARAADRAALDEVLAGDPFHRAGAATYEVVEFTPTKAAAGLAELIEQG</sequence>
<evidence type="ECO:0000259" key="2">
    <source>
        <dbReference type="Pfam" id="PF03795"/>
    </source>
</evidence>
<keyword evidence="4" id="KW-1185">Reference proteome</keyword>
<feature type="domain" description="YCII-related" evidence="2">
    <location>
        <begin position="1"/>
        <end position="82"/>
    </location>
</feature>
<dbReference type="OrthoDB" id="9814407at2"/>
<dbReference type="Gene3D" id="3.30.70.1060">
    <property type="entry name" value="Dimeric alpha+beta barrel"/>
    <property type="match status" value="1"/>
</dbReference>
<evidence type="ECO:0000313" key="3">
    <source>
        <dbReference type="EMBL" id="TWF99400.1"/>
    </source>
</evidence>
<evidence type="ECO:0000313" key="4">
    <source>
        <dbReference type="Proteomes" id="UP000317940"/>
    </source>
</evidence>
<comment type="caution">
    <text evidence="3">The sequence shown here is derived from an EMBL/GenBank/DDBJ whole genome shotgun (WGS) entry which is preliminary data.</text>
</comment>
<comment type="similarity">
    <text evidence="1">Belongs to the YciI family.</text>
</comment>
<dbReference type="Proteomes" id="UP000317940">
    <property type="component" value="Unassembled WGS sequence"/>
</dbReference>
<name>A0A561UJ71_9ACTN</name>
<reference evidence="3 4" key="1">
    <citation type="submission" date="2019-06" db="EMBL/GenBank/DDBJ databases">
        <title>Sequencing the genomes of 1000 actinobacteria strains.</title>
        <authorList>
            <person name="Klenk H.-P."/>
        </authorList>
    </citation>
    <scope>NUCLEOTIDE SEQUENCE [LARGE SCALE GENOMIC DNA]</scope>
    <source>
        <strain evidence="3 4">DSM 44826</strain>
    </source>
</reference>
<dbReference type="PANTHER" id="PTHR37828:SF1">
    <property type="entry name" value="YCII-RELATED DOMAIN-CONTAINING PROTEIN"/>
    <property type="match status" value="1"/>
</dbReference>
<evidence type="ECO:0000256" key="1">
    <source>
        <dbReference type="ARBA" id="ARBA00007689"/>
    </source>
</evidence>
<dbReference type="InterPro" id="IPR011008">
    <property type="entry name" value="Dimeric_a/b-barrel"/>
</dbReference>
<dbReference type="PANTHER" id="PTHR37828">
    <property type="entry name" value="GSR2449 PROTEIN"/>
    <property type="match status" value="1"/>
</dbReference>
<proteinExistence type="inferred from homology"/>
<dbReference type="Pfam" id="PF03795">
    <property type="entry name" value="YCII"/>
    <property type="match status" value="1"/>
</dbReference>
<dbReference type="RefSeq" id="WP_145905673.1">
    <property type="nucleotide sequence ID" value="NZ_BAAAMZ010000006.1"/>
</dbReference>
<organism evidence="3 4">
    <name type="scientific">Kitasatospora viridis</name>
    <dbReference type="NCBI Taxonomy" id="281105"/>
    <lineage>
        <taxon>Bacteria</taxon>
        <taxon>Bacillati</taxon>
        <taxon>Actinomycetota</taxon>
        <taxon>Actinomycetes</taxon>
        <taxon>Kitasatosporales</taxon>
        <taxon>Streptomycetaceae</taxon>
        <taxon>Kitasatospora</taxon>
    </lineage>
</organism>
<protein>
    <submittedName>
        <fullName evidence="3">Uncharacterized protein YciI</fullName>
    </submittedName>
</protein>
<dbReference type="EMBL" id="VIWT01000001">
    <property type="protein sequence ID" value="TWF99400.1"/>
    <property type="molecule type" value="Genomic_DNA"/>
</dbReference>